<dbReference type="RefSeq" id="WP_317791565.1">
    <property type="nucleotide sequence ID" value="NZ_AP028461.1"/>
</dbReference>
<sequence length="100" mass="10876">MDLTFRASVPHLPAVIPMIARSRARQPDLQRGTGARADAAWSIGCGARVGRDRRPADQLPTMTRRAADPIRDVEDCVSAGHRVAVQSGREGASMLREDRS</sequence>
<accession>A0ABW4A1T4</accession>
<comment type="caution">
    <text evidence="1">The sequence shown here is derived from an EMBL/GenBank/DDBJ whole genome shotgun (WGS) entry which is preliminary data.</text>
</comment>
<dbReference type="EMBL" id="JBHTMK010000005">
    <property type="protein sequence ID" value="MFD1364599.1"/>
    <property type="molecule type" value="Genomic_DNA"/>
</dbReference>
<reference evidence="2" key="1">
    <citation type="journal article" date="2019" name="Int. J. Syst. Evol. Microbiol.">
        <title>The Global Catalogue of Microorganisms (GCM) 10K type strain sequencing project: providing services to taxonomists for standard genome sequencing and annotation.</title>
        <authorList>
            <consortium name="The Broad Institute Genomics Platform"/>
            <consortium name="The Broad Institute Genome Sequencing Center for Infectious Disease"/>
            <person name="Wu L."/>
            <person name="Ma J."/>
        </authorList>
    </citation>
    <scope>NUCLEOTIDE SEQUENCE [LARGE SCALE GENOMIC DNA]</scope>
    <source>
        <strain evidence="2">CCM 7526</strain>
    </source>
</reference>
<dbReference type="Proteomes" id="UP001597183">
    <property type="component" value="Unassembled WGS sequence"/>
</dbReference>
<evidence type="ECO:0000313" key="2">
    <source>
        <dbReference type="Proteomes" id="UP001597183"/>
    </source>
</evidence>
<keyword evidence="2" id="KW-1185">Reference proteome</keyword>
<proteinExistence type="predicted"/>
<organism evidence="1 2">
    <name type="scientific">Actinoplanes sichuanensis</name>
    <dbReference type="NCBI Taxonomy" id="512349"/>
    <lineage>
        <taxon>Bacteria</taxon>
        <taxon>Bacillati</taxon>
        <taxon>Actinomycetota</taxon>
        <taxon>Actinomycetes</taxon>
        <taxon>Micromonosporales</taxon>
        <taxon>Micromonosporaceae</taxon>
        <taxon>Actinoplanes</taxon>
    </lineage>
</organism>
<evidence type="ECO:0000313" key="1">
    <source>
        <dbReference type="EMBL" id="MFD1364599.1"/>
    </source>
</evidence>
<gene>
    <name evidence="1" type="ORF">ACFQ5G_04480</name>
</gene>
<name>A0ABW4A1T4_9ACTN</name>
<protein>
    <submittedName>
        <fullName evidence="1">Uncharacterized protein</fullName>
    </submittedName>
</protein>